<protein>
    <submittedName>
        <fullName evidence="1">Uncharacterized protein</fullName>
    </submittedName>
</protein>
<accession>A0A8S0V6H4</accession>
<proteinExistence type="predicted"/>
<keyword evidence="2" id="KW-1185">Reference proteome</keyword>
<dbReference type="AlphaFoldDB" id="A0A8S0V6H4"/>
<dbReference type="Proteomes" id="UP000594638">
    <property type="component" value="Unassembled WGS sequence"/>
</dbReference>
<reference evidence="1 2" key="1">
    <citation type="submission" date="2019-12" db="EMBL/GenBank/DDBJ databases">
        <authorList>
            <person name="Alioto T."/>
            <person name="Alioto T."/>
            <person name="Gomez Garrido J."/>
        </authorList>
    </citation>
    <scope>NUCLEOTIDE SEQUENCE [LARGE SCALE GENOMIC DNA]</scope>
</reference>
<name>A0A8S0V6H4_OLEEU</name>
<dbReference type="EMBL" id="CACTIH010009285">
    <property type="protein sequence ID" value="CAA3029043.1"/>
    <property type="molecule type" value="Genomic_DNA"/>
</dbReference>
<dbReference type="Gramene" id="OE9A076738T1">
    <property type="protein sequence ID" value="OE9A076738C1"/>
    <property type="gene ID" value="OE9A076738"/>
</dbReference>
<feature type="non-terminal residue" evidence="1">
    <location>
        <position position="50"/>
    </location>
</feature>
<sequence length="50" mass="5736">MMPSRDMVMMSSFYRNTHKNHLSTALSDDVYRLQAFLMVLVVRGSANDVV</sequence>
<gene>
    <name evidence="1" type="ORF">OLEA9_A076738</name>
</gene>
<comment type="caution">
    <text evidence="1">The sequence shown here is derived from an EMBL/GenBank/DDBJ whole genome shotgun (WGS) entry which is preliminary data.</text>
</comment>
<organism evidence="1 2">
    <name type="scientific">Olea europaea subsp. europaea</name>
    <dbReference type="NCBI Taxonomy" id="158383"/>
    <lineage>
        <taxon>Eukaryota</taxon>
        <taxon>Viridiplantae</taxon>
        <taxon>Streptophyta</taxon>
        <taxon>Embryophyta</taxon>
        <taxon>Tracheophyta</taxon>
        <taxon>Spermatophyta</taxon>
        <taxon>Magnoliopsida</taxon>
        <taxon>eudicotyledons</taxon>
        <taxon>Gunneridae</taxon>
        <taxon>Pentapetalae</taxon>
        <taxon>asterids</taxon>
        <taxon>lamiids</taxon>
        <taxon>Lamiales</taxon>
        <taxon>Oleaceae</taxon>
        <taxon>Oleeae</taxon>
        <taxon>Olea</taxon>
    </lineage>
</organism>
<evidence type="ECO:0000313" key="2">
    <source>
        <dbReference type="Proteomes" id="UP000594638"/>
    </source>
</evidence>
<evidence type="ECO:0000313" key="1">
    <source>
        <dbReference type="EMBL" id="CAA3029043.1"/>
    </source>
</evidence>